<evidence type="ECO:0000313" key="2">
    <source>
        <dbReference type="Proteomes" id="UP001159363"/>
    </source>
</evidence>
<proteinExistence type="predicted"/>
<sequence length="115" mass="12954">MLKKCIVFLKMNACTCHSINYFAINVQFVCDNNDIVNKTLAVNDTQVHHTASLCREHVPVPEDQSEIGTEQDDDNLRDIVKSATSISQILQIPCVVHALKLTIREMVCKVDMLLL</sequence>
<comment type="caution">
    <text evidence="1">The sequence shown here is derived from an EMBL/GenBank/DDBJ whole genome shotgun (WGS) entry which is preliminary data.</text>
</comment>
<dbReference type="Proteomes" id="UP001159363">
    <property type="component" value="Chromosome 2"/>
</dbReference>
<name>A0ABQ9IAC0_9NEOP</name>
<keyword evidence="2" id="KW-1185">Reference proteome</keyword>
<reference evidence="1 2" key="1">
    <citation type="submission" date="2023-02" db="EMBL/GenBank/DDBJ databases">
        <title>LHISI_Scaffold_Assembly.</title>
        <authorList>
            <person name="Stuart O.P."/>
            <person name="Cleave R."/>
            <person name="Magrath M.J.L."/>
            <person name="Mikheyev A.S."/>
        </authorList>
    </citation>
    <scope>NUCLEOTIDE SEQUENCE [LARGE SCALE GENOMIC DNA]</scope>
    <source>
        <strain evidence="1">Daus_M_001</strain>
        <tissue evidence="1">Leg muscle</tissue>
    </source>
</reference>
<protein>
    <submittedName>
        <fullName evidence="1">Uncharacterized protein</fullName>
    </submittedName>
</protein>
<accession>A0ABQ9IAC0</accession>
<evidence type="ECO:0000313" key="1">
    <source>
        <dbReference type="EMBL" id="KAJ8893625.1"/>
    </source>
</evidence>
<gene>
    <name evidence="1" type="ORF">PR048_006225</name>
</gene>
<organism evidence="1 2">
    <name type="scientific">Dryococelus australis</name>
    <dbReference type="NCBI Taxonomy" id="614101"/>
    <lineage>
        <taxon>Eukaryota</taxon>
        <taxon>Metazoa</taxon>
        <taxon>Ecdysozoa</taxon>
        <taxon>Arthropoda</taxon>
        <taxon>Hexapoda</taxon>
        <taxon>Insecta</taxon>
        <taxon>Pterygota</taxon>
        <taxon>Neoptera</taxon>
        <taxon>Polyneoptera</taxon>
        <taxon>Phasmatodea</taxon>
        <taxon>Verophasmatodea</taxon>
        <taxon>Anareolatae</taxon>
        <taxon>Phasmatidae</taxon>
        <taxon>Eurycanthinae</taxon>
        <taxon>Dryococelus</taxon>
    </lineage>
</organism>
<dbReference type="EMBL" id="JARBHB010000002">
    <property type="protein sequence ID" value="KAJ8893625.1"/>
    <property type="molecule type" value="Genomic_DNA"/>
</dbReference>